<dbReference type="PANTHER" id="PTHR17224">
    <property type="entry name" value="PEPTIDYL-TRNA HYDROLASE"/>
    <property type="match status" value="1"/>
</dbReference>
<comment type="function">
    <text evidence="7">Hydrolyzes ribosome-free peptidyl-tRNAs (with 1 or more amino acids incorporated), which drop off the ribosome during protein synthesis, or as a result of ribosome stalling.</text>
</comment>
<evidence type="ECO:0000256" key="5">
    <source>
        <dbReference type="ARBA" id="ARBA00038063"/>
    </source>
</evidence>
<evidence type="ECO:0000313" key="10">
    <source>
        <dbReference type="EMBL" id="OAL10200.1"/>
    </source>
</evidence>
<evidence type="ECO:0000256" key="9">
    <source>
        <dbReference type="RuleBase" id="RU004320"/>
    </source>
</evidence>
<evidence type="ECO:0000256" key="7">
    <source>
        <dbReference type="HAMAP-Rule" id="MF_00083"/>
    </source>
</evidence>
<dbReference type="Gene3D" id="3.40.50.1470">
    <property type="entry name" value="Peptidyl-tRNA hydrolase"/>
    <property type="match status" value="1"/>
</dbReference>
<comment type="caution">
    <text evidence="7">Lacks conserved residue(s) required for the propagation of feature annotation.</text>
</comment>
<dbReference type="PANTHER" id="PTHR17224:SF1">
    <property type="entry name" value="PEPTIDYL-TRNA HYDROLASE"/>
    <property type="match status" value="1"/>
</dbReference>
<name>A0A1A9QET8_9MOLU</name>
<feature type="binding site" evidence="7">
    <location>
        <position position="14"/>
    </location>
    <ligand>
        <name>tRNA</name>
        <dbReference type="ChEBI" id="CHEBI:17843"/>
    </ligand>
</feature>
<evidence type="ECO:0000256" key="6">
    <source>
        <dbReference type="ARBA" id="ARBA00050038"/>
    </source>
</evidence>
<dbReference type="GO" id="GO:0000049">
    <property type="term" value="F:tRNA binding"/>
    <property type="evidence" value="ECO:0007669"/>
    <property type="project" value="UniProtKB-UniRule"/>
</dbReference>
<evidence type="ECO:0000256" key="8">
    <source>
        <dbReference type="RuleBase" id="RU000673"/>
    </source>
</evidence>
<dbReference type="InterPro" id="IPR036416">
    <property type="entry name" value="Pept_tRNA_hydro_sf"/>
</dbReference>
<evidence type="ECO:0000313" key="11">
    <source>
        <dbReference type="Proteomes" id="UP000077623"/>
    </source>
</evidence>
<dbReference type="InterPro" id="IPR018171">
    <property type="entry name" value="Pept_tRNA_hydro_CS"/>
</dbReference>
<dbReference type="PROSITE" id="PS01195">
    <property type="entry name" value="PEPT_TRNA_HYDROL_1"/>
    <property type="match status" value="1"/>
</dbReference>
<dbReference type="CDD" id="cd00462">
    <property type="entry name" value="PTH"/>
    <property type="match status" value="1"/>
</dbReference>
<keyword evidence="11" id="KW-1185">Reference proteome</keyword>
<dbReference type="GO" id="GO:0004045">
    <property type="term" value="F:peptidyl-tRNA hydrolase activity"/>
    <property type="evidence" value="ECO:0007669"/>
    <property type="project" value="UniProtKB-UniRule"/>
</dbReference>
<dbReference type="GO" id="GO:0072344">
    <property type="term" value="P:rescue of stalled ribosome"/>
    <property type="evidence" value="ECO:0007669"/>
    <property type="project" value="UniProtKB-UniRule"/>
</dbReference>
<keyword evidence="3 7" id="KW-0378">Hydrolase</keyword>
<keyword evidence="4 7" id="KW-0694">RNA-binding</keyword>
<evidence type="ECO:0000256" key="4">
    <source>
        <dbReference type="ARBA" id="ARBA00022884"/>
    </source>
</evidence>
<dbReference type="HAMAP" id="MF_00083">
    <property type="entry name" value="Pept_tRNA_hydro_bact"/>
    <property type="match status" value="1"/>
</dbReference>
<proteinExistence type="inferred from homology"/>
<evidence type="ECO:0000256" key="3">
    <source>
        <dbReference type="ARBA" id="ARBA00022801"/>
    </source>
</evidence>
<dbReference type="EC" id="3.1.1.29" evidence="1 7"/>
<dbReference type="Proteomes" id="UP000077623">
    <property type="component" value="Unassembled WGS sequence"/>
</dbReference>
<comment type="subcellular location">
    <subcellularLocation>
        <location evidence="7">Cytoplasm</location>
    </subcellularLocation>
</comment>
<feature type="binding site" evidence="7">
    <location>
        <position position="65"/>
    </location>
    <ligand>
        <name>tRNA</name>
        <dbReference type="ChEBI" id="CHEBI:17843"/>
    </ligand>
</feature>
<protein>
    <recommendedName>
        <fullName evidence="6 7">Peptidyl-tRNA hydrolase</fullName>
        <shortName evidence="7">Pth</shortName>
        <ecNumber evidence="1 7">3.1.1.29</ecNumber>
    </recommendedName>
</protein>
<feature type="active site" description="Proton acceptor" evidence="7">
    <location>
        <position position="19"/>
    </location>
</feature>
<comment type="function">
    <text evidence="7">Catalyzes the release of premature peptidyl moieties from peptidyl-tRNA molecules trapped in stalled 50S ribosomal subunits, and thus maintains levels of free tRNAs and 50S ribosomes.</text>
</comment>
<dbReference type="STRING" id="432608.A6V39_01995"/>
<dbReference type="EMBL" id="LWUJ01000011">
    <property type="protein sequence ID" value="OAL10200.1"/>
    <property type="molecule type" value="Genomic_DNA"/>
</dbReference>
<comment type="similarity">
    <text evidence="5 7 9">Belongs to the PTH family.</text>
</comment>
<feature type="site" description="Stabilizes the basic form of H active site to accept a proton" evidence="7">
    <location>
        <position position="90"/>
    </location>
</feature>
<reference evidence="11" key="1">
    <citation type="submission" date="2016-04" db="EMBL/GenBank/DDBJ databases">
        <authorList>
            <person name="Quiroz-Castaneda R.E."/>
            <person name="Martinez-Ocampo F."/>
        </authorList>
    </citation>
    <scope>NUCLEOTIDE SEQUENCE [LARGE SCALE GENOMIC DNA]</scope>
    <source>
        <strain evidence="11">INIFAP01</strain>
    </source>
</reference>
<dbReference type="NCBIfam" id="TIGR00447">
    <property type="entry name" value="pth"/>
    <property type="match status" value="1"/>
</dbReference>
<sequence>MKVIVGLGNPGFEYTNTKHNLGFLAIDQFINELNLSERKEFRSLTYRYIWKNETVLFCKPQTFMNSSGEALVEIKNFYKLSNSDFLVIYDDLYIDTGFFKLSLSRGNGGHKGLQSIEKELGSNIFFKLRMGIGPRSKVPNLIKDYVLSKFTSEETQKNNSLFLEIKKIVEAFMDNLSYEQLVTLSSLSPLYHGKA</sequence>
<dbReference type="Pfam" id="PF01195">
    <property type="entry name" value="Pept_tRNA_hydro"/>
    <property type="match status" value="1"/>
</dbReference>
<keyword evidence="7" id="KW-0963">Cytoplasm</keyword>
<feature type="site" description="Discriminates between blocked and unblocked aminoacyl-tRNA" evidence="7">
    <location>
        <position position="9"/>
    </location>
</feature>
<evidence type="ECO:0000256" key="2">
    <source>
        <dbReference type="ARBA" id="ARBA00022555"/>
    </source>
</evidence>
<gene>
    <name evidence="7" type="primary">pth</name>
    <name evidence="10" type="ORF">A6V39_01995</name>
</gene>
<comment type="caution">
    <text evidence="10">The sequence shown here is derived from an EMBL/GenBank/DDBJ whole genome shotgun (WGS) entry which is preliminary data.</text>
</comment>
<accession>A0A1A9QET8</accession>
<keyword evidence="2 7" id="KW-0820">tRNA-binding</keyword>
<evidence type="ECO:0000256" key="1">
    <source>
        <dbReference type="ARBA" id="ARBA00013260"/>
    </source>
</evidence>
<dbReference type="AlphaFoldDB" id="A0A1A9QET8"/>
<dbReference type="GO" id="GO:0005737">
    <property type="term" value="C:cytoplasm"/>
    <property type="evidence" value="ECO:0007669"/>
    <property type="project" value="UniProtKB-SubCell"/>
</dbReference>
<dbReference type="SUPFAM" id="SSF53178">
    <property type="entry name" value="Peptidyl-tRNA hydrolase-like"/>
    <property type="match status" value="1"/>
</dbReference>
<dbReference type="InterPro" id="IPR001328">
    <property type="entry name" value="Pept_tRNA_hydro"/>
</dbReference>
<dbReference type="GO" id="GO:0006515">
    <property type="term" value="P:protein quality control for misfolded or incompletely synthesized proteins"/>
    <property type="evidence" value="ECO:0007669"/>
    <property type="project" value="UniProtKB-UniRule"/>
</dbReference>
<dbReference type="RefSeq" id="WP_187150048.1">
    <property type="nucleotide sequence ID" value="NZ_LWUJ01000011.1"/>
</dbReference>
<comment type="catalytic activity">
    <reaction evidence="7 8">
        <text>an N-acyl-L-alpha-aminoacyl-tRNA + H2O = an N-acyl-L-amino acid + a tRNA + H(+)</text>
        <dbReference type="Rhea" id="RHEA:54448"/>
        <dbReference type="Rhea" id="RHEA-COMP:10123"/>
        <dbReference type="Rhea" id="RHEA-COMP:13883"/>
        <dbReference type="ChEBI" id="CHEBI:15377"/>
        <dbReference type="ChEBI" id="CHEBI:15378"/>
        <dbReference type="ChEBI" id="CHEBI:59874"/>
        <dbReference type="ChEBI" id="CHEBI:78442"/>
        <dbReference type="ChEBI" id="CHEBI:138191"/>
        <dbReference type="EC" id="3.1.1.29"/>
    </reaction>
</comment>
<feature type="binding site" evidence="7">
    <location>
        <position position="63"/>
    </location>
    <ligand>
        <name>tRNA</name>
        <dbReference type="ChEBI" id="CHEBI:17843"/>
    </ligand>
</feature>
<comment type="subunit">
    <text evidence="7">Monomer.</text>
</comment>
<organism evidence="10 11">
    <name type="scientific">Candidatus Mycoplasma haematobovis</name>
    <dbReference type="NCBI Taxonomy" id="432608"/>
    <lineage>
        <taxon>Bacteria</taxon>
        <taxon>Bacillati</taxon>
        <taxon>Mycoplasmatota</taxon>
        <taxon>Mollicutes</taxon>
        <taxon>Mycoplasmataceae</taxon>
        <taxon>Mycoplasma</taxon>
    </lineage>
</organism>